<accession>A0AAV5N798</accession>
<dbReference type="InterPro" id="IPR050909">
    <property type="entry name" value="Bact_Autotransporter_VF"/>
</dbReference>
<comment type="caution">
    <text evidence="4">The sequence shown here is derived from an EMBL/GenBank/DDBJ whole genome shotgun (WGS) entry which is preliminary data.</text>
</comment>
<name>A0AAV5N798_9GAMM</name>
<dbReference type="PANTHER" id="PTHR12338:SF5">
    <property type="entry name" value="ANTIGEN 43-RELATED"/>
    <property type="match status" value="1"/>
</dbReference>
<keyword evidence="2" id="KW-0732">Signal</keyword>
<dbReference type="Gene3D" id="2.160.20.20">
    <property type="match status" value="1"/>
</dbReference>
<dbReference type="Pfam" id="PF03797">
    <property type="entry name" value="Autotransporter"/>
    <property type="match status" value="1"/>
</dbReference>
<evidence type="ECO:0000313" key="4">
    <source>
        <dbReference type="EMBL" id="GKX57348.1"/>
    </source>
</evidence>
<dbReference type="SMART" id="SM00869">
    <property type="entry name" value="Autotransporter"/>
    <property type="match status" value="1"/>
</dbReference>
<feature type="domain" description="Autotransporter" evidence="3">
    <location>
        <begin position="682"/>
        <end position="966"/>
    </location>
</feature>
<dbReference type="InterPro" id="IPR012332">
    <property type="entry name" value="Autotransporter_pectin_lyase_C"/>
</dbReference>
<dbReference type="PROSITE" id="PS51208">
    <property type="entry name" value="AUTOTRANSPORTER"/>
    <property type="match status" value="1"/>
</dbReference>
<dbReference type="SUPFAM" id="SSF51126">
    <property type="entry name" value="Pectin lyase-like"/>
    <property type="match status" value="1"/>
</dbReference>
<proteinExistence type="predicted"/>
<evidence type="ECO:0000313" key="5">
    <source>
        <dbReference type="Proteomes" id="UP001058124"/>
    </source>
</evidence>
<evidence type="ECO:0000259" key="3">
    <source>
        <dbReference type="PROSITE" id="PS51208"/>
    </source>
</evidence>
<dbReference type="NCBIfam" id="TIGR01414">
    <property type="entry name" value="autotrans_barl"/>
    <property type="match status" value="1"/>
</dbReference>
<dbReference type="RefSeq" id="WP_027273871.1">
    <property type="nucleotide sequence ID" value="NZ_BRLH01000014.1"/>
</dbReference>
<dbReference type="EMBL" id="BRLH01000014">
    <property type="protein sequence ID" value="GKX57348.1"/>
    <property type="molecule type" value="Genomic_DNA"/>
</dbReference>
<dbReference type="InterPro" id="IPR005546">
    <property type="entry name" value="Autotransporte_beta"/>
</dbReference>
<dbReference type="GO" id="GO:0019867">
    <property type="term" value="C:outer membrane"/>
    <property type="evidence" value="ECO:0007669"/>
    <property type="project" value="InterPro"/>
</dbReference>
<dbReference type="InterPro" id="IPR006315">
    <property type="entry name" value="OM_autotransptr_brl_dom"/>
</dbReference>
<dbReference type="InterPro" id="IPR036709">
    <property type="entry name" value="Autotransporte_beta_dom_sf"/>
</dbReference>
<reference evidence="4" key="1">
    <citation type="submission" date="2022-06" db="EMBL/GenBank/DDBJ databases">
        <title>Draft genome sequences of Leminorella grimontii str. JCM5902.</title>
        <authorList>
            <person name="Wakabayashi Y."/>
            <person name="Kojima K."/>
        </authorList>
    </citation>
    <scope>NUCLEOTIDE SEQUENCE</scope>
    <source>
        <strain evidence="4">JCM 5902</strain>
    </source>
</reference>
<gene>
    <name evidence="4" type="ORF">SOASR030_34600</name>
</gene>
<dbReference type="InterPro" id="IPR011050">
    <property type="entry name" value="Pectin_lyase_fold/virulence"/>
</dbReference>
<sequence>MELNVFQWKKKALSLAIQISVLSAPFSINAAPQVTATSGQVKNFDTLSWNGVSTGMVMQSKNKGSEINVTGTGTFNLSSGVRLFEAIDGGSVTLTGGGTINLQNTRMGYLNSPVYSTLDTIGGIFHIKNYEINVDMSGMTGDTAALELSNITRTTLSGEHRMENATVKFQGNGAERARFIHATGVNLTLLNTEIEANNGGGAVSITSMNNVPSNVSIIGGKYYGSNNYNLINGTGDNIGKRGSIIHIAGSSNVTLDDVYVSSDDEDNAMQLIAANLIIKNSTISGGNAGIFSYNGQATITSSNSFIEGRNGSAILLTGFQTNRSDILSSTNDIFTGKNGFRVEIYGKIDATLSHSLIQVDDAAFSIDKQGSLFHSAKIDVQLKDNSRIEATDAFKVSSLSSIINADIYNSQVNTRGKVALAEGGGQIVLRANASTLRGDLLENDDVEDSTLTAVLNNGSSLTGKSANVSSISLTNSAWNVTANSSVTDMYNNVDGNIVFVSPTNEALASDYKTLLVNGNYSGNGSMHFNTRLGDDNSLTDRMIVHGSTSDTTQVYVNNAGGSGGLTNNGILLIQVDGQSDGVFSLSNRVVAGMYQYDLFKNTGNGSWYLSSSVDPDWVEPTPSPSPAPSSNTTPTPSNSTTDRLIAPESGVYAHNMTVAAGMFRHTMYDRMGAVHNTYGSTEGDLQPGMWIRTVGTHTDSKGGGSQLNIDTDTTVVQLGGDVAQWTNGDERLFMGLMGGYGRSTIHAKNSLKPYTNSGIKNTASGSVEGYHVGAYATWLGNQSTLSGPYVDSWVQYGWFDNSVQGNGRAKESYDSRGLSASVETGYAFNADENETLSWMLEPQVQVIYSRYRADDFNDANGTRINDGKADGFTTRLGARFYSRSKPGKEAIQPFMEVNWWNDSAQGSQRFDGEKLSDGVPNNSYELKGGVQKSIAKGWQVWGHVNGIMGKDSYSTYGAMLGVKAQF</sequence>
<dbReference type="CDD" id="cd01344">
    <property type="entry name" value="PL2_Passenger_AT"/>
    <property type="match status" value="1"/>
</dbReference>
<dbReference type="Proteomes" id="UP001058124">
    <property type="component" value="Unassembled WGS sequence"/>
</dbReference>
<feature type="compositionally biased region" description="Low complexity" evidence="1">
    <location>
        <begin position="628"/>
        <end position="641"/>
    </location>
</feature>
<dbReference type="PANTHER" id="PTHR12338">
    <property type="entry name" value="AUTOTRANSPORTER"/>
    <property type="match status" value="1"/>
</dbReference>
<organism evidence="4 5">
    <name type="scientific">Leminorella grimontii</name>
    <dbReference type="NCBI Taxonomy" id="82981"/>
    <lineage>
        <taxon>Bacteria</taxon>
        <taxon>Pseudomonadati</taxon>
        <taxon>Pseudomonadota</taxon>
        <taxon>Gammaproteobacteria</taxon>
        <taxon>Enterobacterales</taxon>
        <taxon>Budviciaceae</taxon>
        <taxon>Leminorella</taxon>
    </lineage>
</organism>
<dbReference type="Gene3D" id="2.40.128.130">
    <property type="entry name" value="Autotransporter beta-domain"/>
    <property type="match status" value="1"/>
</dbReference>
<keyword evidence="5" id="KW-1185">Reference proteome</keyword>
<dbReference type="AlphaFoldDB" id="A0AAV5N798"/>
<dbReference type="Pfam" id="PF18883">
    <property type="entry name" value="AC_1"/>
    <property type="match status" value="1"/>
</dbReference>
<feature type="signal peptide" evidence="2">
    <location>
        <begin position="1"/>
        <end position="30"/>
    </location>
</feature>
<dbReference type="InterPro" id="IPR043990">
    <property type="entry name" value="AC_1"/>
</dbReference>
<dbReference type="SUPFAM" id="SSF103515">
    <property type="entry name" value="Autotransporter"/>
    <property type="match status" value="1"/>
</dbReference>
<evidence type="ECO:0000256" key="1">
    <source>
        <dbReference type="SAM" id="MobiDB-lite"/>
    </source>
</evidence>
<evidence type="ECO:0000256" key="2">
    <source>
        <dbReference type="SAM" id="SignalP"/>
    </source>
</evidence>
<protein>
    <recommendedName>
        <fullName evidence="3">Autotransporter domain-containing protein</fullName>
    </recommendedName>
</protein>
<feature type="chain" id="PRO_5043786578" description="Autotransporter domain-containing protein" evidence="2">
    <location>
        <begin position="31"/>
        <end position="966"/>
    </location>
</feature>
<feature type="region of interest" description="Disordered" evidence="1">
    <location>
        <begin position="616"/>
        <end position="643"/>
    </location>
</feature>